<dbReference type="RefSeq" id="WP_080810758.1">
    <property type="nucleotide sequence ID" value="NZ_CP021983.2"/>
</dbReference>
<protein>
    <recommendedName>
        <fullName evidence="4">DUF2973 domain-containing protein</fullName>
    </recommendedName>
</protein>
<feature type="compositionally biased region" description="Polar residues" evidence="1">
    <location>
        <begin position="38"/>
        <end position="49"/>
    </location>
</feature>
<dbReference type="EMBL" id="CP021983">
    <property type="protein sequence ID" value="ASC69342.1"/>
    <property type="molecule type" value="Genomic_DNA"/>
</dbReference>
<dbReference type="Pfam" id="PF11189">
    <property type="entry name" value="DUF2973"/>
    <property type="match status" value="1"/>
</dbReference>
<evidence type="ECO:0008006" key="4">
    <source>
        <dbReference type="Google" id="ProtNLM"/>
    </source>
</evidence>
<dbReference type="STRING" id="1641165.XM38_15605"/>
<name>A0A1Z3HGC2_9CYAN</name>
<evidence type="ECO:0000256" key="1">
    <source>
        <dbReference type="SAM" id="MobiDB-lite"/>
    </source>
</evidence>
<dbReference type="AlphaFoldDB" id="A0A1Z3HGC2"/>
<gene>
    <name evidence="2" type="ORF">XM38_002690</name>
</gene>
<evidence type="ECO:0000313" key="3">
    <source>
        <dbReference type="Proteomes" id="UP000191901"/>
    </source>
</evidence>
<feature type="region of interest" description="Disordered" evidence="1">
    <location>
        <begin position="32"/>
        <end position="58"/>
    </location>
</feature>
<sequence length="100" mass="11116">MFHLLYILAFAVLAVLAVANLVRNLMMLGSEARRPGSRSRTFGANNSSRPAPHPELLDDQGQVIDEPLIVMRSISVRDVRDQLDDLYDAKETSSSEESDD</sequence>
<organism evidence="2 3">
    <name type="scientific">Halomicronema hongdechloris C2206</name>
    <dbReference type="NCBI Taxonomy" id="1641165"/>
    <lineage>
        <taxon>Bacteria</taxon>
        <taxon>Bacillati</taxon>
        <taxon>Cyanobacteriota</taxon>
        <taxon>Cyanophyceae</taxon>
        <taxon>Nodosilineales</taxon>
        <taxon>Nodosilineaceae</taxon>
        <taxon>Halomicronema</taxon>
    </lineage>
</organism>
<dbReference type="OrthoDB" id="513924at2"/>
<proteinExistence type="predicted"/>
<reference evidence="2 3" key="1">
    <citation type="journal article" date="2016" name="Biochim. Biophys. Acta">
        <title>Characterization of red-shifted phycobilisomes isolated from the chlorophyll f-containing cyanobacterium Halomicronema hongdechloris.</title>
        <authorList>
            <person name="Li Y."/>
            <person name="Lin Y."/>
            <person name="Garvey C.J."/>
            <person name="Birch D."/>
            <person name="Corkery R.W."/>
            <person name="Loughlin P.C."/>
            <person name="Scheer H."/>
            <person name="Willows R.D."/>
            <person name="Chen M."/>
        </authorList>
    </citation>
    <scope>NUCLEOTIDE SEQUENCE [LARGE SCALE GENOMIC DNA]</scope>
    <source>
        <strain evidence="2 3">C2206</strain>
    </source>
</reference>
<accession>A0A1Z3HGC2</accession>
<dbReference type="Proteomes" id="UP000191901">
    <property type="component" value="Chromosome"/>
</dbReference>
<evidence type="ECO:0000313" key="2">
    <source>
        <dbReference type="EMBL" id="ASC69342.1"/>
    </source>
</evidence>
<dbReference type="KEGG" id="hhg:XM38_002690"/>
<dbReference type="InterPro" id="IPR021355">
    <property type="entry name" value="Phage_Syn9_Gp224"/>
</dbReference>
<keyword evidence="3" id="KW-1185">Reference proteome</keyword>